<accession>A0A7V7QLZ8</accession>
<sequence length="458" mass="51530">MKGLIKILSRYVISATAVAIFLLVINFILLVAITVKSGSTTLKKESVQELTKNLIKVDDEYRLPDDFTTTLIQNDQWAMLLNEEGSVVWSLNLPSDISLQYSLSQVAGFSRWYLNDYPVYVWQHSDGLFVWGHPRHSVWKYSVSIPQQFMNRSPFYTISLFVANVIAALVLALLLGLRLFRSLKLLTKGIYQLTQKQPVTLSTQGLLGDVAKVINQTSEKLINQEEALSKRDSARTTWIAGISHDIRTPLSIAMGYSSQLENDLELTLAKREQAETIRKQCELIKTLVNDLNLASKLEYDMQPFHFEVILLAPFLRNIAVDFLNSKSSDLHSLDVCIDETAQNISANADRVLLSRAVSNLITNSVRHNKDGCHIRLSLKCDSFNCSIEVADNGIGFTKEMLHTLNHEKASVELNTHGLGLTLVRQIIKAHKGYTRFQNQLEGGCMITLCLPLHESSHL</sequence>
<dbReference type="CDD" id="cd00075">
    <property type="entry name" value="HATPase"/>
    <property type="match status" value="1"/>
</dbReference>
<dbReference type="InterPro" id="IPR003594">
    <property type="entry name" value="HATPase_dom"/>
</dbReference>
<dbReference type="Proteomes" id="UP000461768">
    <property type="component" value="Unassembled WGS sequence"/>
</dbReference>
<dbReference type="PANTHER" id="PTHR43547">
    <property type="entry name" value="TWO-COMPONENT HISTIDINE KINASE"/>
    <property type="match status" value="1"/>
</dbReference>
<dbReference type="Gene3D" id="3.30.565.10">
    <property type="entry name" value="Histidine kinase-like ATPase, C-terminal domain"/>
    <property type="match status" value="1"/>
</dbReference>
<proteinExistence type="predicted"/>
<dbReference type="GO" id="GO:0000155">
    <property type="term" value="F:phosphorelay sensor kinase activity"/>
    <property type="evidence" value="ECO:0007669"/>
    <property type="project" value="InterPro"/>
</dbReference>
<dbReference type="PANTHER" id="PTHR43547:SF2">
    <property type="entry name" value="HYBRID SIGNAL TRANSDUCTION HISTIDINE KINASE C"/>
    <property type="match status" value="1"/>
</dbReference>
<dbReference type="SUPFAM" id="SSF47384">
    <property type="entry name" value="Homodimeric domain of signal transducing histidine kinase"/>
    <property type="match status" value="1"/>
</dbReference>
<evidence type="ECO:0000256" key="5">
    <source>
        <dbReference type="ARBA" id="ARBA00023012"/>
    </source>
</evidence>
<keyword evidence="6" id="KW-0472">Membrane</keyword>
<dbReference type="CDD" id="cd00082">
    <property type="entry name" value="HisKA"/>
    <property type="match status" value="1"/>
</dbReference>
<evidence type="ECO:0000313" key="8">
    <source>
        <dbReference type="EMBL" id="KAB1438616.1"/>
    </source>
</evidence>
<dbReference type="SMART" id="SM00388">
    <property type="entry name" value="HisKA"/>
    <property type="match status" value="1"/>
</dbReference>
<dbReference type="AlphaFoldDB" id="A0A7V7QLZ8"/>
<dbReference type="Pfam" id="PF02518">
    <property type="entry name" value="HATPase_c"/>
    <property type="match status" value="1"/>
</dbReference>
<evidence type="ECO:0000256" key="2">
    <source>
        <dbReference type="ARBA" id="ARBA00012438"/>
    </source>
</evidence>
<evidence type="ECO:0000256" key="4">
    <source>
        <dbReference type="ARBA" id="ARBA00022777"/>
    </source>
</evidence>
<reference evidence="8 9" key="2">
    <citation type="submission" date="2020-02" db="EMBL/GenBank/DDBJ databases">
        <title>Candidatus Galacturonibacter soehngenii shows hetero-acetogenic catabolism of galacturonic acid but lacks a canonical carbon monoxide dehydrogenase/acetyl-CoA synthase complex.</title>
        <authorList>
            <person name="Diender M."/>
            <person name="Stouten G.R."/>
            <person name="Petersen J.F."/>
            <person name="Nielsen P.H."/>
            <person name="Dueholm M.S."/>
            <person name="Pronk J.T."/>
            <person name="Van Loosdrecht M.C.M."/>
        </authorList>
    </citation>
    <scope>NUCLEOTIDE SEQUENCE [LARGE SCALE GENOMIC DNA]</scope>
    <source>
        <strain evidence="8">GalUA</strain>
    </source>
</reference>
<dbReference type="PROSITE" id="PS50109">
    <property type="entry name" value="HIS_KIN"/>
    <property type="match status" value="1"/>
</dbReference>
<dbReference type="OrthoDB" id="368131at2"/>
<evidence type="ECO:0000256" key="1">
    <source>
        <dbReference type="ARBA" id="ARBA00000085"/>
    </source>
</evidence>
<dbReference type="InterPro" id="IPR004358">
    <property type="entry name" value="Sig_transdc_His_kin-like_C"/>
</dbReference>
<dbReference type="InterPro" id="IPR003661">
    <property type="entry name" value="HisK_dim/P_dom"/>
</dbReference>
<dbReference type="SUPFAM" id="SSF55874">
    <property type="entry name" value="ATPase domain of HSP90 chaperone/DNA topoisomerase II/histidine kinase"/>
    <property type="match status" value="1"/>
</dbReference>
<dbReference type="InterPro" id="IPR036890">
    <property type="entry name" value="HATPase_C_sf"/>
</dbReference>
<name>A0A7V7QLZ8_9FIRM</name>
<evidence type="ECO:0000256" key="6">
    <source>
        <dbReference type="SAM" id="Phobius"/>
    </source>
</evidence>
<feature type="domain" description="Histidine kinase" evidence="7">
    <location>
        <begin position="241"/>
        <end position="454"/>
    </location>
</feature>
<keyword evidence="9" id="KW-1185">Reference proteome</keyword>
<evidence type="ECO:0000256" key="3">
    <source>
        <dbReference type="ARBA" id="ARBA00022553"/>
    </source>
</evidence>
<dbReference type="EC" id="2.7.13.3" evidence="2"/>
<dbReference type="Pfam" id="PF00512">
    <property type="entry name" value="HisKA"/>
    <property type="match status" value="1"/>
</dbReference>
<keyword evidence="6" id="KW-0812">Transmembrane</keyword>
<keyword evidence="3" id="KW-0597">Phosphoprotein</keyword>
<evidence type="ECO:0000313" key="9">
    <source>
        <dbReference type="Proteomes" id="UP000461768"/>
    </source>
</evidence>
<keyword evidence="5" id="KW-0902">Two-component regulatory system</keyword>
<feature type="transmembrane region" description="Helical" evidence="6">
    <location>
        <begin position="155"/>
        <end position="180"/>
    </location>
</feature>
<dbReference type="InterPro" id="IPR005467">
    <property type="entry name" value="His_kinase_dom"/>
</dbReference>
<keyword evidence="6" id="KW-1133">Transmembrane helix</keyword>
<dbReference type="Gene3D" id="1.10.287.130">
    <property type="match status" value="1"/>
</dbReference>
<dbReference type="EMBL" id="WAGX01000005">
    <property type="protein sequence ID" value="KAB1438616.1"/>
    <property type="molecule type" value="Genomic_DNA"/>
</dbReference>
<dbReference type="InterPro" id="IPR036097">
    <property type="entry name" value="HisK_dim/P_sf"/>
</dbReference>
<dbReference type="SMART" id="SM00387">
    <property type="entry name" value="HATPase_c"/>
    <property type="match status" value="1"/>
</dbReference>
<dbReference type="PRINTS" id="PR00344">
    <property type="entry name" value="BCTRLSENSOR"/>
</dbReference>
<comment type="catalytic activity">
    <reaction evidence="1">
        <text>ATP + protein L-histidine = ADP + protein N-phospho-L-histidine.</text>
        <dbReference type="EC" id="2.7.13.3"/>
    </reaction>
</comment>
<evidence type="ECO:0000259" key="7">
    <source>
        <dbReference type="PROSITE" id="PS50109"/>
    </source>
</evidence>
<organism evidence="8 9">
    <name type="scientific">Candidatus Galacturonatibacter soehngenii</name>
    <dbReference type="NCBI Taxonomy" id="2307010"/>
    <lineage>
        <taxon>Bacteria</taxon>
        <taxon>Bacillati</taxon>
        <taxon>Bacillota</taxon>
        <taxon>Clostridia</taxon>
        <taxon>Lachnospirales</taxon>
        <taxon>Lachnospiraceae</taxon>
        <taxon>Candidatus Galacturonatibacter</taxon>
    </lineage>
</organism>
<reference evidence="8 9" key="1">
    <citation type="submission" date="2019-09" db="EMBL/GenBank/DDBJ databases">
        <authorList>
            <person name="Valk L.C."/>
        </authorList>
    </citation>
    <scope>NUCLEOTIDE SEQUENCE [LARGE SCALE GENOMIC DNA]</scope>
    <source>
        <strain evidence="8">GalUA</strain>
    </source>
</reference>
<protein>
    <recommendedName>
        <fullName evidence="2">histidine kinase</fullName>
        <ecNumber evidence="2">2.7.13.3</ecNumber>
    </recommendedName>
</protein>
<comment type="caution">
    <text evidence="8">The sequence shown here is derived from an EMBL/GenBank/DDBJ whole genome shotgun (WGS) entry which is preliminary data.</text>
</comment>
<gene>
    <name evidence="8" type="ORF">F7O84_13890</name>
</gene>
<feature type="transmembrane region" description="Helical" evidence="6">
    <location>
        <begin position="12"/>
        <end position="35"/>
    </location>
</feature>
<keyword evidence="4 8" id="KW-0808">Transferase</keyword>
<dbReference type="RefSeq" id="WP_151146340.1">
    <property type="nucleotide sequence ID" value="NZ_WAGX01000005.1"/>
</dbReference>
<keyword evidence="4 8" id="KW-0418">Kinase</keyword>